<evidence type="ECO:0000313" key="3">
    <source>
        <dbReference type="EMBL" id="ORZ27055.1"/>
    </source>
</evidence>
<proteinExistence type="predicted"/>
<dbReference type="InParanoid" id="A0A1Y2GXS0"/>
<dbReference type="InterPro" id="IPR051842">
    <property type="entry name" value="uS12_prolyl_hydroxylase"/>
</dbReference>
<protein>
    <submittedName>
        <fullName evidence="3">Oxoglutarate/iron-dependent oxygenase, C-terminal degradation domain-containing protein</fullName>
    </submittedName>
</protein>
<dbReference type="Gene3D" id="2.60.120.620">
    <property type="entry name" value="q2cbj1_9rhob like domain"/>
    <property type="match status" value="1"/>
</dbReference>
<dbReference type="GO" id="GO:0005737">
    <property type="term" value="C:cytoplasm"/>
    <property type="evidence" value="ECO:0007669"/>
    <property type="project" value="TreeGrafter"/>
</dbReference>
<dbReference type="GO" id="GO:0031543">
    <property type="term" value="F:peptidyl-proline dioxygenase activity"/>
    <property type="evidence" value="ECO:0007669"/>
    <property type="project" value="TreeGrafter"/>
</dbReference>
<feature type="compositionally biased region" description="Acidic residues" evidence="1">
    <location>
        <begin position="249"/>
        <end position="273"/>
    </location>
</feature>
<sequence>MSFAPLKDQPEEISLEAFLNPNYLGNSSIQNICNVFSDQSSIELQQFLKPEIYQTLLEELEALGAEEGAQREQPLWDELMGPCHVRRYSRVSNQNQNRIPGTLARIQKLFLSKVFEAYLNKIANLSFISAAPELRMFKKGDYTLLHDHALEKNGLDVVFSFPALPSERDQETALSSKSTTTMAEWQEEWGAGATHYVADKTNLLALYPKHNTLTMVLRDEGTLRFIRYLSTRVGDARRRELSVLYTVNEDGDDEGEDEDQSFGEEGNSEESLEMEQKNFNE</sequence>
<evidence type="ECO:0000256" key="1">
    <source>
        <dbReference type="SAM" id="MobiDB-lite"/>
    </source>
</evidence>
<evidence type="ECO:0000259" key="2">
    <source>
        <dbReference type="Pfam" id="PF10637"/>
    </source>
</evidence>
<dbReference type="GO" id="GO:0006449">
    <property type="term" value="P:regulation of translational termination"/>
    <property type="evidence" value="ECO:0007669"/>
    <property type="project" value="TreeGrafter"/>
</dbReference>
<dbReference type="GeneID" id="33564918"/>
<dbReference type="OrthoDB" id="430522at2759"/>
<reference evidence="3 4" key="1">
    <citation type="submission" date="2016-07" db="EMBL/GenBank/DDBJ databases">
        <title>Pervasive Adenine N6-methylation of Active Genes in Fungi.</title>
        <authorList>
            <consortium name="DOE Joint Genome Institute"/>
            <person name="Mondo S.J."/>
            <person name="Dannebaum R.O."/>
            <person name="Kuo R.C."/>
            <person name="Labutti K."/>
            <person name="Haridas S."/>
            <person name="Kuo A."/>
            <person name="Salamov A."/>
            <person name="Ahrendt S.R."/>
            <person name="Lipzen A."/>
            <person name="Sullivan W."/>
            <person name="Andreopoulos W.B."/>
            <person name="Clum A."/>
            <person name="Lindquist E."/>
            <person name="Daum C."/>
            <person name="Ramamoorthy G.K."/>
            <person name="Gryganskyi A."/>
            <person name="Culley D."/>
            <person name="Magnuson J.K."/>
            <person name="James T.Y."/>
            <person name="O'Malley M.A."/>
            <person name="Stajich J.E."/>
            <person name="Spatafora J.W."/>
            <person name="Visel A."/>
            <person name="Grigoriev I.V."/>
        </authorList>
    </citation>
    <scope>NUCLEOTIDE SEQUENCE [LARGE SCALE GENOMIC DNA]</scope>
    <source>
        <strain evidence="3 4">NRRL 3116</strain>
    </source>
</reference>
<name>A0A1Y2GXS0_9FUNG</name>
<comment type="caution">
    <text evidence="3">The sequence shown here is derived from an EMBL/GenBank/DDBJ whole genome shotgun (WGS) entry which is preliminary data.</text>
</comment>
<dbReference type="EMBL" id="MCFF01000005">
    <property type="protein sequence ID" value="ORZ27055.1"/>
    <property type="molecule type" value="Genomic_DNA"/>
</dbReference>
<feature type="domain" description="Oxoglutarate/iron-dependent oxygenase C-terminal degradation" evidence="2">
    <location>
        <begin position="14"/>
        <end position="248"/>
    </location>
</feature>
<dbReference type="GO" id="GO:0005506">
    <property type="term" value="F:iron ion binding"/>
    <property type="evidence" value="ECO:0007669"/>
    <property type="project" value="InterPro"/>
</dbReference>
<keyword evidence="4" id="KW-1185">Reference proteome</keyword>
<organism evidence="3 4">
    <name type="scientific">Lobosporangium transversale</name>
    <dbReference type="NCBI Taxonomy" id="64571"/>
    <lineage>
        <taxon>Eukaryota</taxon>
        <taxon>Fungi</taxon>
        <taxon>Fungi incertae sedis</taxon>
        <taxon>Mucoromycota</taxon>
        <taxon>Mortierellomycotina</taxon>
        <taxon>Mortierellomycetes</taxon>
        <taxon>Mortierellales</taxon>
        <taxon>Mortierellaceae</taxon>
        <taxon>Lobosporangium</taxon>
    </lineage>
</organism>
<dbReference type="AlphaFoldDB" id="A0A1Y2GXS0"/>
<gene>
    <name evidence="3" type="ORF">BCR41DRAFT_347327</name>
</gene>
<dbReference type="InterPro" id="IPR019601">
    <property type="entry name" value="Oxoglutarate/Fe-dep_Oase_C"/>
</dbReference>
<dbReference type="PANTHER" id="PTHR12117">
    <property type="entry name" value="HISTONE ACETYLTRANSFERASE COMPLEX"/>
    <property type="match status" value="1"/>
</dbReference>
<dbReference type="Proteomes" id="UP000193648">
    <property type="component" value="Unassembled WGS sequence"/>
</dbReference>
<dbReference type="PANTHER" id="PTHR12117:SF0">
    <property type="entry name" value="PROLYL 3-HYDROXYLASE OGFOD1"/>
    <property type="match status" value="1"/>
</dbReference>
<dbReference type="GO" id="GO:0031418">
    <property type="term" value="F:L-ascorbic acid binding"/>
    <property type="evidence" value="ECO:0007669"/>
    <property type="project" value="InterPro"/>
</dbReference>
<dbReference type="STRING" id="64571.A0A1Y2GXS0"/>
<dbReference type="Pfam" id="PF10637">
    <property type="entry name" value="Ofd1_CTDD"/>
    <property type="match status" value="1"/>
</dbReference>
<accession>A0A1Y2GXS0</accession>
<feature type="region of interest" description="Disordered" evidence="1">
    <location>
        <begin position="247"/>
        <end position="281"/>
    </location>
</feature>
<dbReference type="RefSeq" id="XP_021884802.1">
    <property type="nucleotide sequence ID" value="XM_022023074.1"/>
</dbReference>
<evidence type="ECO:0000313" key="4">
    <source>
        <dbReference type="Proteomes" id="UP000193648"/>
    </source>
</evidence>